<gene>
    <name evidence="2" type="ORF">Sradi_6124600</name>
</gene>
<protein>
    <recommendedName>
        <fullName evidence="1">Retrotransposon Copia-like N-terminal domain-containing protein</fullName>
    </recommendedName>
</protein>
<accession>A0AAW2KN38</accession>
<evidence type="ECO:0000259" key="1">
    <source>
        <dbReference type="Pfam" id="PF14244"/>
    </source>
</evidence>
<dbReference type="PANTHER" id="PTHR37610">
    <property type="entry name" value="CCHC-TYPE DOMAIN-CONTAINING PROTEIN"/>
    <property type="match status" value="1"/>
</dbReference>
<name>A0AAW2KN38_SESRA</name>
<dbReference type="PANTHER" id="PTHR37610:SF40">
    <property type="entry name" value="OS01G0909600 PROTEIN"/>
    <property type="match status" value="1"/>
</dbReference>
<evidence type="ECO:0000313" key="2">
    <source>
        <dbReference type="EMBL" id="KAL0307073.1"/>
    </source>
</evidence>
<feature type="domain" description="Retrotransposon Copia-like N-terminal" evidence="1">
    <location>
        <begin position="27"/>
        <end position="73"/>
    </location>
</feature>
<dbReference type="Pfam" id="PF14244">
    <property type="entry name" value="Retrotran_gag_3"/>
    <property type="match status" value="1"/>
</dbReference>
<reference evidence="2" key="1">
    <citation type="submission" date="2020-06" db="EMBL/GenBank/DDBJ databases">
        <authorList>
            <person name="Li T."/>
            <person name="Hu X."/>
            <person name="Zhang T."/>
            <person name="Song X."/>
            <person name="Zhang H."/>
            <person name="Dai N."/>
            <person name="Sheng W."/>
            <person name="Hou X."/>
            <person name="Wei L."/>
        </authorList>
    </citation>
    <scope>NUCLEOTIDE SEQUENCE</scope>
    <source>
        <strain evidence="2">G02</strain>
        <tissue evidence="2">Leaf</tissue>
    </source>
</reference>
<dbReference type="InterPro" id="IPR029472">
    <property type="entry name" value="Copia-like_N"/>
</dbReference>
<proteinExistence type="predicted"/>
<organism evidence="2">
    <name type="scientific">Sesamum radiatum</name>
    <name type="common">Black benniseed</name>
    <dbReference type="NCBI Taxonomy" id="300843"/>
    <lineage>
        <taxon>Eukaryota</taxon>
        <taxon>Viridiplantae</taxon>
        <taxon>Streptophyta</taxon>
        <taxon>Embryophyta</taxon>
        <taxon>Tracheophyta</taxon>
        <taxon>Spermatophyta</taxon>
        <taxon>Magnoliopsida</taxon>
        <taxon>eudicotyledons</taxon>
        <taxon>Gunneridae</taxon>
        <taxon>Pentapetalae</taxon>
        <taxon>asterids</taxon>
        <taxon>lamiids</taxon>
        <taxon>Lamiales</taxon>
        <taxon>Pedaliaceae</taxon>
        <taxon>Sesamum</taxon>
    </lineage>
</organism>
<dbReference type="AlphaFoldDB" id="A0AAW2KN38"/>
<reference evidence="2" key="2">
    <citation type="journal article" date="2024" name="Plant">
        <title>Genomic evolution and insights into agronomic trait innovations of Sesamum species.</title>
        <authorList>
            <person name="Miao H."/>
            <person name="Wang L."/>
            <person name="Qu L."/>
            <person name="Liu H."/>
            <person name="Sun Y."/>
            <person name="Le M."/>
            <person name="Wang Q."/>
            <person name="Wei S."/>
            <person name="Zheng Y."/>
            <person name="Lin W."/>
            <person name="Duan Y."/>
            <person name="Cao H."/>
            <person name="Xiong S."/>
            <person name="Wang X."/>
            <person name="Wei L."/>
            <person name="Li C."/>
            <person name="Ma Q."/>
            <person name="Ju M."/>
            <person name="Zhao R."/>
            <person name="Li G."/>
            <person name="Mu C."/>
            <person name="Tian Q."/>
            <person name="Mei H."/>
            <person name="Zhang T."/>
            <person name="Gao T."/>
            <person name="Zhang H."/>
        </authorList>
    </citation>
    <scope>NUCLEOTIDE SEQUENCE</scope>
    <source>
        <strain evidence="2">G02</strain>
    </source>
</reference>
<comment type="caution">
    <text evidence="2">The sequence shown here is derived from an EMBL/GenBank/DDBJ whole genome shotgun (WGS) entry which is preliminary data.</text>
</comment>
<dbReference type="EMBL" id="JACGWJ010000028">
    <property type="protein sequence ID" value="KAL0307073.1"/>
    <property type="molecule type" value="Genomic_DNA"/>
</dbReference>
<sequence length="121" mass="13790">MASTSAMAENSKAGEHRQNIPEQLQLHGFDHPGMVLVSAPLSSSNYLNWSCGIKRALRAKLKLCFIDGTSMKPRVDDPLFEQWIRVDSMVTTWILNFITKEIVEAFMYTKSARSLWLDLEQ</sequence>